<organism evidence="3 4">
    <name type="scientific">Marispirochaeta aestuarii</name>
    <dbReference type="NCBI Taxonomy" id="1963862"/>
    <lineage>
        <taxon>Bacteria</taxon>
        <taxon>Pseudomonadati</taxon>
        <taxon>Spirochaetota</taxon>
        <taxon>Spirochaetia</taxon>
        <taxon>Spirochaetales</taxon>
        <taxon>Spirochaetaceae</taxon>
        <taxon>Marispirochaeta</taxon>
    </lineage>
</organism>
<sequence>MIPRLTEEGCLGRRKQLLDSVTSDCIVLANPRHVCYYSGFLASELTLAGWGPNYLVLDRDGRSILLVNNSAAGNAEFAFADEVRSWTWYDAAVNPGKPVWREGLKALAALLEELSSGRQELVLGIEEGVFPSGAAPENTRLEDISDAVYRQRRAKDPDELDIIRAMVDITGKGHERARAELKAGIREIDLYGRIYESLIASAGETVNLFCDLISGPRAWRATGQPGTRAIEEGDPVIIDLNPYAHGYRADYTSTIVAAGKLTKTYRDLENALHRAIEAGEEKLRPGVPAGEVFKAVKKAIEAGGFGDFFDHHAGHGLGLGHPEAPFFVADSRELLAAGDVVTLEPGAYGEGFGARIEHNYLISDSGPVRLSSHDTSFLL</sequence>
<dbReference type="Proteomes" id="UP000192343">
    <property type="component" value="Unassembled WGS sequence"/>
</dbReference>
<dbReference type="InterPro" id="IPR029149">
    <property type="entry name" value="Creatin/AminoP/Spt16_N"/>
</dbReference>
<name>A0A1Y1S0R5_9SPIO</name>
<dbReference type="Gene3D" id="3.40.350.10">
    <property type="entry name" value="Creatinase/prolidase N-terminal domain"/>
    <property type="match status" value="1"/>
</dbReference>
<feature type="domain" description="Peptidase M24" evidence="1">
    <location>
        <begin position="162"/>
        <end position="363"/>
    </location>
</feature>
<dbReference type="PANTHER" id="PTHR46112:SF2">
    <property type="entry name" value="XAA-PRO AMINOPEPTIDASE P-RELATED"/>
    <property type="match status" value="1"/>
</dbReference>
<dbReference type="STRING" id="1963862.B4O97_06560"/>
<dbReference type="Gene3D" id="3.90.230.10">
    <property type="entry name" value="Creatinase/methionine aminopeptidase superfamily"/>
    <property type="match status" value="1"/>
</dbReference>
<evidence type="ECO:0000313" key="4">
    <source>
        <dbReference type="Proteomes" id="UP000192343"/>
    </source>
</evidence>
<evidence type="ECO:0000259" key="1">
    <source>
        <dbReference type="Pfam" id="PF00557"/>
    </source>
</evidence>
<dbReference type="Pfam" id="PF00557">
    <property type="entry name" value="Peptidase_M24"/>
    <property type="match status" value="1"/>
</dbReference>
<dbReference type="InterPro" id="IPR000994">
    <property type="entry name" value="Pept_M24"/>
</dbReference>
<comment type="caution">
    <text evidence="3">The sequence shown here is derived from an EMBL/GenBank/DDBJ whole genome shotgun (WGS) entry which is preliminary data.</text>
</comment>
<evidence type="ECO:0000313" key="3">
    <source>
        <dbReference type="EMBL" id="ORC36249.1"/>
    </source>
</evidence>
<protein>
    <submittedName>
        <fullName evidence="3">Uncharacterized protein</fullName>
    </submittedName>
</protein>
<dbReference type="InterPro" id="IPR050659">
    <property type="entry name" value="Peptidase_M24B"/>
</dbReference>
<dbReference type="OrthoDB" id="9806388at2"/>
<proteinExistence type="predicted"/>
<dbReference type="CDD" id="cd01066">
    <property type="entry name" value="APP_MetAP"/>
    <property type="match status" value="1"/>
</dbReference>
<accession>A0A1Y1S0R5</accession>
<dbReference type="InterPro" id="IPR036005">
    <property type="entry name" value="Creatinase/aminopeptidase-like"/>
</dbReference>
<dbReference type="AlphaFoldDB" id="A0A1Y1S0R5"/>
<dbReference type="SUPFAM" id="SSF55920">
    <property type="entry name" value="Creatinase/aminopeptidase"/>
    <property type="match status" value="1"/>
</dbReference>
<evidence type="ECO:0000259" key="2">
    <source>
        <dbReference type="Pfam" id="PF01321"/>
    </source>
</evidence>
<dbReference type="EMBL" id="MWQY01000006">
    <property type="protein sequence ID" value="ORC36249.1"/>
    <property type="molecule type" value="Genomic_DNA"/>
</dbReference>
<keyword evidence="4" id="KW-1185">Reference proteome</keyword>
<gene>
    <name evidence="3" type="ORF">B4O97_06560</name>
</gene>
<dbReference type="PANTHER" id="PTHR46112">
    <property type="entry name" value="AMINOPEPTIDASE"/>
    <property type="match status" value="1"/>
</dbReference>
<reference evidence="3 4" key="1">
    <citation type="submission" date="2017-03" db="EMBL/GenBank/DDBJ databases">
        <title>Draft Genome sequence of Marispirochaeta sp. strain JC444.</title>
        <authorList>
            <person name="Shivani Y."/>
            <person name="Subhash Y."/>
            <person name="Sasikala C."/>
            <person name="Ramana C."/>
        </authorList>
    </citation>
    <scope>NUCLEOTIDE SEQUENCE [LARGE SCALE GENOMIC DNA]</scope>
    <source>
        <strain evidence="3 4">JC444</strain>
    </source>
</reference>
<dbReference type="RefSeq" id="WP_083049381.1">
    <property type="nucleotide sequence ID" value="NZ_MWQY01000006.1"/>
</dbReference>
<dbReference type="Pfam" id="PF01321">
    <property type="entry name" value="Creatinase_N"/>
    <property type="match status" value="1"/>
</dbReference>
<dbReference type="SUPFAM" id="SSF53092">
    <property type="entry name" value="Creatinase/prolidase N-terminal domain"/>
    <property type="match status" value="1"/>
</dbReference>
<feature type="domain" description="Creatinase N-terminal" evidence="2">
    <location>
        <begin position="16"/>
        <end position="133"/>
    </location>
</feature>
<dbReference type="InterPro" id="IPR000587">
    <property type="entry name" value="Creatinase_N"/>
</dbReference>